<dbReference type="AlphaFoldDB" id="A0A172ZCC4"/>
<dbReference type="OrthoDB" id="2666059at2"/>
<feature type="domain" description="TM2" evidence="7">
    <location>
        <begin position="11"/>
        <end position="52"/>
    </location>
</feature>
<organism evidence="8 9">
    <name type="scientific">Paenibacillus bovis</name>
    <dbReference type="NCBI Taxonomy" id="1616788"/>
    <lineage>
        <taxon>Bacteria</taxon>
        <taxon>Bacillati</taxon>
        <taxon>Bacillota</taxon>
        <taxon>Bacilli</taxon>
        <taxon>Bacillales</taxon>
        <taxon>Paenibacillaceae</taxon>
        <taxon>Paenibacillus</taxon>
    </lineage>
</organism>
<keyword evidence="4 6" id="KW-0472">Membrane</keyword>
<comment type="subcellular location">
    <subcellularLocation>
        <location evidence="1">Membrane</location>
        <topology evidence="1">Multi-pass membrane protein</topology>
    </subcellularLocation>
</comment>
<evidence type="ECO:0000259" key="7">
    <source>
        <dbReference type="Pfam" id="PF05154"/>
    </source>
</evidence>
<keyword evidence="3 6" id="KW-1133">Transmembrane helix</keyword>
<dbReference type="EMBL" id="CP013023">
    <property type="protein sequence ID" value="ANF95294.1"/>
    <property type="molecule type" value="Genomic_DNA"/>
</dbReference>
<evidence type="ECO:0000256" key="6">
    <source>
        <dbReference type="SAM" id="Phobius"/>
    </source>
</evidence>
<dbReference type="Proteomes" id="UP000078148">
    <property type="component" value="Chromosome"/>
</dbReference>
<evidence type="ECO:0000256" key="5">
    <source>
        <dbReference type="SAM" id="MobiDB-lite"/>
    </source>
</evidence>
<feature type="transmembrane region" description="Helical" evidence="6">
    <location>
        <begin position="66"/>
        <end position="87"/>
    </location>
</feature>
<dbReference type="InterPro" id="IPR007829">
    <property type="entry name" value="TM2"/>
</dbReference>
<evidence type="ECO:0000313" key="8">
    <source>
        <dbReference type="EMBL" id="ANF95294.1"/>
    </source>
</evidence>
<keyword evidence="9" id="KW-1185">Reference proteome</keyword>
<evidence type="ECO:0000256" key="2">
    <source>
        <dbReference type="ARBA" id="ARBA00022692"/>
    </source>
</evidence>
<keyword evidence="2 6" id="KW-0812">Transmembrane</keyword>
<feature type="transmembrane region" description="Helical" evidence="6">
    <location>
        <begin position="15"/>
        <end position="33"/>
    </location>
</feature>
<gene>
    <name evidence="8" type="ORF">AR543_04195</name>
</gene>
<evidence type="ECO:0000256" key="3">
    <source>
        <dbReference type="ARBA" id="ARBA00022989"/>
    </source>
</evidence>
<sequence>MLLNSELRPREKSLALSYLMLIGGHLGVHRFYLRRTVSAIIQLVLFLLAMAAYFGFAFAAEFNEGLRLPFLILMLVTGFPLFVWIVIDLFMIPRMVRDLNQQAEHEVLQQIEWLRQNPPPARESMASPTAAPQPGYQPPQL</sequence>
<dbReference type="GO" id="GO:0016020">
    <property type="term" value="C:membrane"/>
    <property type="evidence" value="ECO:0007669"/>
    <property type="project" value="UniProtKB-SubCell"/>
</dbReference>
<protein>
    <recommendedName>
        <fullName evidence="7">TM2 domain-containing protein</fullName>
    </recommendedName>
</protein>
<feature type="region of interest" description="Disordered" evidence="5">
    <location>
        <begin position="118"/>
        <end position="141"/>
    </location>
</feature>
<evidence type="ECO:0000256" key="1">
    <source>
        <dbReference type="ARBA" id="ARBA00004141"/>
    </source>
</evidence>
<name>A0A172ZCC4_9BACL</name>
<accession>A0A172ZCC4</accession>
<proteinExistence type="predicted"/>
<evidence type="ECO:0000313" key="9">
    <source>
        <dbReference type="Proteomes" id="UP000078148"/>
    </source>
</evidence>
<dbReference type="Pfam" id="PF05154">
    <property type="entry name" value="TM2"/>
    <property type="match status" value="1"/>
</dbReference>
<reference evidence="8 9" key="2">
    <citation type="journal article" date="2016" name="Int. J. Syst. Evol. Microbiol.">
        <title>Paenibacillus bovis sp. nov., isolated from raw yak (Bos grunniens) milk.</title>
        <authorList>
            <person name="Gao C."/>
            <person name="Han J."/>
            <person name="Liu Z."/>
            <person name="Xu X."/>
            <person name="Hang F."/>
            <person name="Wu Z."/>
        </authorList>
    </citation>
    <scope>NUCLEOTIDE SEQUENCE [LARGE SCALE GENOMIC DNA]</scope>
    <source>
        <strain evidence="8 9">BD3526</strain>
    </source>
</reference>
<reference evidence="9" key="1">
    <citation type="submission" date="2015-10" db="EMBL/GenBank/DDBJ databases">
        <title>Genome of Paenibacillus bovis sp. nov.</title>
        <authorList>
            <person name="Wu Z."/>
            <person name="Gao C."/>
            <person name="Liu Z."/>
            <person name="Zheng H."/>
        </authorList>
    </citation>
    <scope>NUCLEOTIDE SEQUENCE [LARGE SCALE GENOMIC DNA]</scope>
    <source>
        <strain evidence="9">BD3526</strain>
    </source>
</reference>
<feature type="transmembrane region" description="Helical" evidence="6">
    <location>
        <begin position="40"/>
        <end position="60"/>
    </location>
</feature>
<evidence type="ECO:0000256" key="4">
    <source>
        <dbReference type="ARBA" id="ARBA00023136"/>
    </source>
</evidence>
<dbReference type="KEGG" id="pbv:AR543_04195"/>
<dbReference type="STRING" id="1616788.AR543_04195"/>